<dbReference type="GO" id="GO:0005886">
    <property type="term" value="C:plasma membrane"/>
    <property type="evidence" value="ECO:0007669"/>
    <property type="project" value="UniProtKB-SubCell"/>
</dbReference>
<dbReference type="PROSITE" id="PS50262">
    <property type="entry name" value="G_PROTEIN_RECEP_F1_2"/>
    <property type="match status" value="1"/>
</dbReference>
<evidence type="ECO:0000256" key="7">
    <source>
        <dbReference type="ARBA" id="ARBA00023157"/>
    </source>
</evidence>
<reference evidence="16" key="1">
    <citation type="thesis" date="2021" institute="BYU ScholarsArchive" country="Provo, UT, USA">
        <title>Applications of and Algorithms for Genome Assembly and Genomic Analyses with an Emphasis on Marine Teleosts.</title>
        <authorList>
            <person name="Pickett B.D."/>
        </authorList>
    </citation>
    <scope>NUCLEOTIDE SEQUENCE</scope>
    <source>
        <strain evidence="16">HI-2016</strain>
    </source>
</reference>
<evidence type="ECO:0000256" key="9">
    <source>
        <dbReference type="ARBA" id="ARBA00023180"/>
    </source>
</evidence>
<accession>A0A8T2PHG5</accession>
<keyword evidence="6 14" id="KW-0472">Membrane</keyword>
<dbReference type="InterPro" id="IPR000276">
    <property type="entry name" value="GPCR_Rhodpsn"/>
</dbReference>
<evidence type="ECO:0000256" key="2">
    <source>
        <dbReference type="ARBA" id="ARBA00022475"/>
    </source>
</evidence>
<dbReference type="PRINTS" id="PR00237">
    <property type="entry name" value="GPCRRHODOPSN"/>
</dbReference>
<dbReference type="Proteomes" id="UP000824540">
    <property type="component" value="Unassembled WGS sequence"/>
</dbReference>
<dbReference type="InterPro" id="IPR047160">
    <property type="entry name" value="GP183-like"/>
</dbReference>
<keyword evidence="3 13" id="KW-0812">Transmembrane</keyword>
<keyword evidence="4 14" id="KW-1133">Transmembrane helix</keyword>
<feature type="transmembrane region" description="Helical" evidence="14">
    <location>
        <begin position="196"/>
        <end position="225"/>
    </location>
</feature>
<protein>
    <recommendedName>
        <fullName evidence="11">Probable G-protein coupled receptor 34</fullName>
    </recommendedName>
</protein>
<dbReference type="EMBL" id="JAFBMS010000006">
    <property type="protein sequence ID" value="KAG9351975.1"/>
    <property type="molecule type" value="Genomic_DNA"/>
</dbReference>
<dbReference type="InterPro" id="IPR017452">
    <property type="entry name" value="GPCR_Rhodpsn_7TM"/>
</dbReference>
<evidence type="ECO:0000256" key="14">
    <source>
        <dbReference type="SAM" id="Phobius"/>
    </source>
</evidence>
<dbReference type="GO" id="GO:0008142">
    <property type="term" value="F:oxysterol binding"/>
    <property type="evidence" value="ECO:0007669"/>
    <property type="project" value="InterPro"/>
</dbReference>
<keyword evidence="7" id="KW-1015">Disulfide bond</keyword>
<evidence type="ECO:0000256" key="6">
    <source>
        <dbReference type="ARBA" id="ARBA00023136"/>
    </source>
</evidence>
<feature type="transmembrane region" description="Helical" evidence="14">
    <location>
        <begin position="82"/>
        <end position="102"/>
    </location>
</feature>
<dbReference type="GO" id="GO:0004930">
    <property type="term" value="F:G protein-coupled receptor activity"/>
    <property type="evidence" value="ECO:0007669"/>
    <property type="project" value="UniProtKB-KW"/>
</dbReference>
<dbReference type="SUPFAM" id="SSF81321">
    <property type="entry name" value="Family A G protein-coupled receptor-like"/>
    <property type="match status" value="1"/>
</dbReference>
<name>A0A8T2PHG5_9TELE</name>
<feature type="transmembrane region" description="Helical" evidence="14">
    <location>
        <begin position="159"/>
        <end position="176"/>
    </location>
</feature>
<evidence type="ECO:0000256" key="5">
    <source>
        <dbReference type="ARBA" id="ARBA00023040"/>
    </source>
</evidence>
<evidence type="ECO:0000259" key="15">
    <source>
        <dbReference type="PROSITE" id="PS50262"/>
    </source>
</evidence>
<dbReference type="PROSITE" id="PS00237">
    <property type="entry name" value="G_PROTEIN_RECEP_F1_1"/>
    <property type="match status" value="1"/>
</dbReference>
<evidence type="ECO:0000256" key="4">
    <source>
        <dbReference type="ARBA" id="ARBA00022989"/>
    </source>
</evidence>
<dbReference type="OrthoDB" id="10005568at2759"/>
<organism evidence="16 17">
    <name type="scientific">Albula glossodonta</name>
    <name type="common">roundjaw bonefish</name>
    <dbReference type="NCBI Taxonomy" id="121402"/>
    <lineage>
        <taxon>Eukaryota</taxon>
        <taxon>Metazoa</taxon>
        <taxon>Chordata</taxon>
        <taxon>Craniata</taxon>
        <taxon>Vertebrata</taxon>
        <taxon>Euteleostomi</taxon>
        <taxon>Actinopterygii</taxon>
        <taxon>Neopterygii</taxon>
        <taxon>Teleostei</taxon>
        <taxon>Albuliformes</taxon>
        <taxon>Albulidae</taxon>
        <taxon>Albula</taxon>
    </lineage>
</organism>
<evidence type="ECO:0000256" key="12">
    <source>
        <dbReference type="ARBA" id="ARBA00045234"/>
    </source>
</evidence>
<evidence type="ECO:0000256" key="13">
    <source>
        <dbReference type="RuleBase" id="RU000688"/>
    </source>
</evidence>
<dbReference type="Pfam" id="PF00001">
    <property type="entry name" value="7tm_1"/>
    <property type="match status" value="1"/>
</dbReference>
<feature type="non-terminal residue" evidence="16">
    <location>
        <position position="409"/>
    </location>
</feature>
<keyword evidence="5 13" id="KW-0297">G-protein coupled receptor</keyword>
<evidence type="ECO:0000256" key="11">
    <source>
        <dbReference type="ARBA" id="ARBA00035691"/>
    </source>
</evidence>
<dbReference type="Gene3D" id="1.20.1070.10">
    <property type="entry name" value="Rhodopsin 7-helix transmembrane proteins"/>
    <property type="match status" value="1"/>
</dbReference>
<evidence type="ECO:0000256" key="10">
    <source>
        <dbReference type="ARBA" id="ARBA00023224"/>
    </source>
</evidence>
<feature type="transmembrane region" description="Helical" evidence="14">
    <location>
        <begin position="246"/>
        <end position="266"/>
    </location>
</feature>
<comment type="subcellular location">
    <subcellularLocation>
        <location evidence="1">Cell membrane</location>
        <topology evidence="1">Multi-pass membrane protein</topology>
    </subcellularLocation>
</comment>
<evidence type="ECO:0000256" key="8">
    <source>
        <dbReference type="ARBA" id="ARBA00023170"/>
    </source>
</evidence>
<feature type="transmembrane region" description="Helical" evidence="14">
    <location>
        <begin position="114"/>
        <end position="139"/>
    </location>
</feature>
<dbReference type="AlphaFoldDB" id="A0A8T2PHG5"/>
<keyword evidence="10 13" id="KW-0807">Transducer</keyword>
<keyword evidence="17" id="KW-1185">Reference proteome</keyword>
<evidence type="ECO:0000256" key="3">
    <source>
        <dbReference type="ARBA" id="ARBA00022692"/>
    </source>
</evidence>
<evidence type="ECO:0000313" key="17">
    <source>
        <dbReference type="Proteomes" id="UP000824540"/>
    </source>
</evidence>
<dbReference type="FunFam" id="1.20.1070.10:FF:000150">
    <property type="entry name" value="probable G-protein coupled receptor 34"/>
    <property type="match status" value="1"/>
</dbReference>
<dbReference type="PANTHER" id="PTHR24237">
    <property type="entry name" value="G-PROTEIN COUPLED RECEPTOR"/>
    <property type="match status" value="1"/>
</dbReference>
<evidence type="ECO:0000256" key="1">
    <source>
        <dbReference type="ARBA" id="ARBA00004651"/>
    </source>
</evidence>
<gene>
    <name evidence="16" type="ORF">JZ751_023226</name>
</gene>
<comment type="function">
    <text evidence="12">G-protein-coupled receptor of lysophosphatidylserine (LysoPS) that plays different roles in immune response. Acts a damage-sensing receptor that triggers tissue repair upon recognition of dying neutrophils. Mechanistically, apoptotic neutrophils release lysophosphatydilserine that are recognized by type 3 innate lymphoid cells (ILC3s) via GPR34, which activates downstream PI3K-AKT and RAS-ERK signaling pathways leading to STAT3 activation and IL-22 production. Plays an important role in microglial function, controlling morphology and phagocytosis.</text>
</comment>
<comment type="caution">
    <text evidence="16">The sequence shown here is derived from an EMBL/GenBank/DDBJ whole genome shotgun (WGS) entry which is preliminary data.</text>
</comment>
<evidence type="ECO:0000313" key="16">
    <source>
        <dbReference type="EMBL" id="KAG9351975.1"/>
    </source>
</evidence>
<keyword evidence="2" id="KW-1003">Cell membrane</keyword>
<dbReference type="PANTHER" id="PTHR24237:SF14">
    <property type="entry name" value="G-PROTEIN COUPLED RECEPTORS FAMILY 1 PROFILE DOMAIN-CONTAINING PROTEIN"/>
    <property type="match status" value="1"/>
</dbReference>
<keyword evidence="9" id="KW-0325">Glycoprotein</keyword>
<sequence length="409" mass="46311">MRRINQSKEQVPRLVFQTYRSQGGEQSRLLRGDTCEIEDGVLSLVLPTCYSIIFILGLLSNTLAVGVFLLRRRSNSSIAVYMRHMAVADLLLVLCLPLRIYYHNREGPFHLCKMVGIFFYINMYASIMFLSLISFDRYLKIVKPILVLKVQKAAWSHRTAYAVWALMVCGMVPFFLGKRSYHPCDKLCFHWHQKTLFGGVINLLTVVLFYIICLLFLCFYGKIAVKLRSMTLGNGDEQAKNRKSRIVVKTFVVPVIFTVCFMPYHIVRVPYVLSQMGVIVDQTTTQTLHLLNELALCLSALNSCLDPVIYFFLSCTFRKTIICAIQGKFKKMYAMNQRRMSVVKSVTEISILGSHSVSFQSVQGASKPPGPAHGTGLRGPGGLAGLWWKAGGLGRWHTSLSHRFGVWLL</sequence>
<proteinExistence type="inferred from homology"/>
<comment type="similarity">
    <text evidence="13">Belongs to the G-protein coupled receptor 1 family.</text>
</comment>
<feature type="domain" description="G-protein coupled receptors family 1 profile" evidence="15">
    <location>
        <begin position="60"/>
        <end position="310"/>
    </location>
</feature>
<keyword evidence="8 13" id="KW-0675">Receptor</keyword>
<feature type="transmembrane region" description="Helical" evidence="14">
    <location>
        <begin position="50"/>
        <end position="70"/>
    </location>
</feature>